<feature type="compositionally biased region" description="Basic residues" evidence="1">
    <location>
        <begin position="13"/>
        <end position="22"/>
    </location>
</feature>
<dbReference type="Proteomes" id="UP001434883">
    <property type="component" value="Unassembled WGS sequence"/>
</dbReference>
<sequence length="86" mass="9675">LGLGQPNPVPTLKHTRCNRTKTHTPQSECSYRPDPEEALLKERQENFLQEKEYDPIFMGRCPARKVAQGGLDGGWCGHLFIVSVVP</sequence>
<evidence type="ECO:0000256" key="1">
    <source>
        <dbReference type="SAM" id="MobiDB-lite"/>
    </source>
</evidence>
<reference evidence="2 3" key="1">
    <citation type="submission" date="2021-06" db="EMBL/GenBank/DDBJ databases">
        <authorList>
            <person name="Palmer J.M."/>
        </authorList>
    </citation>
    <scope>NUCLEOTIDE SEQUENCE [LARGE SCALE GENOMIC DNA]</scope>
    <source>
        <strain evidence="2 3">XC_2019</strain>
        <tissue evidence="2">Muscle</tissue>
    </source>
</reference>
<proteinExistence type="predicted"/>
<gene>
    <name evidence="2" type="ORF">XENOCAPTIV_024312</name>
</gene>
<protein>
    <submittedName>
        <fullName evidence="2">Uncharacterized protein</fullName>
    </submittedName>
</protein>
<feature type="region of interest" description="Disordered" evidence="1">
    <location>
        <begin position="1"/>
        <end position="32"/>
    </location>
</feature>
<dbReference type="EMBL" id="JAHRIN010075677">
    <property type="protein sequence ID" value="MEQ2217143.1"/>
    <property type="molecule type" value="Genomic_DNA"/>
</dbReference>
<evidence type="ECO:0000313" key="2">
    <source>
        <dbReference type="EMBL" id="MEQ2217143.1"/>
    </source>
</evidence>
<evidence type="ECO:0000313" key="3">
    <source>
        <dbReference type="Proteomes" id="UP001434883"/>
    </source>
</evidence>
<feature type="non-terminal residue" evidence="2">
    <location>
        <position position="1"/>
    </location>
</feature>
<keyword evidence="3" id="KW-1185">Reference proteome</keyword>
<accession>A0ABV0S9I1</accession>
<comment type="caution">
    <text evidence="2">The sequence shown here is derived from an EMBL/GenBank/DDBJ whole genome shotgun (WGS) entry which is preliminary data.</text>
</comment>
<organism evidence="2 3">
    <name type="scientific">Xenoophorus captivus</name>
    <dbReference type="NCBI Taxonomy" id="1517983"/>
    <lineage>
        <taxon>Eukaryota</taxon>
        <taxon>Metazoa</taxon>
        <taxon>Chordata</taxon>
        <taxon>Craniata</taxon>
        <taxon>Vertebrata</taxon>
        <taxon>Euteleostomi</taxon>
        <taxon>Actinopterygii</taxon>
        <taxon>Neopterygii</taxon>
        <taxon>Teleostei</taxon>
        <taxon>Neoteleostei</taxon>
        <taxon>Acanthomorphata</taxon>
        <taxon>Ovalentaria</taxon>
        <taxon>Atherinomorphae</taxon>
        <taxon>Cyprinodontiformes</taxon>
        <taxon>Goodeidae</taxon>
        <taxon>Xenoophorus</taxon>
    </lineage>
</organism>
<name>A0ABV0S9I1_9TELE</name>